<sequence length="284" mass="30162">MSISISSRDDADGFQILLDRQSALDIGAFVVDGTDLAPGIAIPSDGDLRIDHALQGFFFTCGPDHVRHPEPIAGGPEGRLYPLHGSLCGTPVGRTEMTGADDRPGCFAETSVDLADGGTALVSRHWAISDDASEITLSDRVTNTGETAFAPMLMYHMNIGGWLCGESTLISGAMMADGSEHFLFGEGDSAHLCLPAAETAVDGWARLALGPFEALGGRSLQVRFRVDTLPFLQIWRCQRGTADVVSIEPVSHRIASRTALAEAGELPLLHPGETIDYALAFRVG</sequence>
<dbReference type="GO" id="GO:0030246">
    <property type="term" value="F:carbohydrate binding"/>
    <property type="evidence" value="ECO:0007669"/>
    <property type="project" value="InterPro"/>
</dbReference>
<dbReference type="RefSeq" id="WP_071833101.1">
    <property type="nucleotide sequence ID" value="NZ_LSRP01000084.1"/>
</dbReference>
<protein>
    <submittedName>
        <fullName evidence="1">DUF4432 domain-containing protein</fullName>
    </submittedName>
</protein>
<accession>A0A657LSL2</accession>
<evidence type="ECO:0000313" key="1">
    <source>
        <dbReference type="EMBL" id="OJF97336.1"/>
    </source>
</evidence>
<dbReference type="Gene3D" id="2.70.98.10">
    <property type="match status" value="1"/>
</dbReference>
<dbReference type="InterPro" id="IPR014718">
    <property type="entry name" value="GH-type_carb-bd"/>
</dbReference>
<keyword evidence="2" id="KW-1185">Reference proteome</keyword>
<evidence type="ECO:0000313" key="2">
    <source>
        <dbReference type="Proteomes" id="UP000182661"/>
    </source>
</evidence>
<proteinExistence type="predicted"/>
<dbReference type="EMBL" id="LSRP01000084">
    <property type="protein sequence ID" value="OJF97336.1"/>
    <property type="molecule type" value="Genomic_DNA"/>
</dbReference>
<dbReference type="OrthoDB" id="9791280at2"/>
<reference evidence="1 2" key="1">
    <citation type="submission" date="2016-02" db="EMBL/GenBank/DDBJ databases">
        <title>Genome sequencing of a beta-galactosidase producing bacteria Rhizobium sp. 59.</title>
        <authorList>
            <person name="Wang D."/>
            <person name="Kot W."/>
            <person name="Qin Y."/>
            <person name="Hansen L."/>
            <person name="Naqvi K."/>
            <person name="Rensing C."/>
        </authorList>
    </citation>
    <scope>NUCLEOTIDE SEQUENCE [LARGE SCALE GENOMIC DNA]</scope>
    <source>
        <strain evidence="1 2">59</strain>
    </source>
</reference>
<dbReference type="Proteomes" id="UP000182661">
    <property type="component" value="Unassembled WGS sequence"/>
</dbReference>
<comment type="caution">
    <text evidence="1">The sequence shown here is derived from an EMBL/GenBank/DDBJ whole genome shotgun (WGS) entry which is preliminary data.</text>
</comment>
<name>A0A657LSL2_9HYPH</name>
<dbReference type="AlphaFoldDB" id="A0A657LSL2"/>
<dbReference type="InterPro" id="IPR027839">
    <property type="entry name" value="DUF4432"/>
</dbReference>
<dbReference type="Pfam" id="PF14486">
    <property type="entry name" value="DUF4432"/>
    <property type="match status" value="2"/>
</dbReference>
<organism evidence="1 2">
    <name type="scientific">Pararhizobium antarcticum</name>
    <dbReference type="NCBI Taxonomy" id="1798805"/>
    <lineage>
        <taxon>Bacteria</taxon>
        <taxon>Pseudomonadati</taxon>
        <taxon>Pseudomonadota</taxon>
        <taxon>Alphaproteobacteria</taxon>
        <taxon>Hyphomicrobiales</taxon>
        <taxon>Rhizobiaceae</taxon>
        <taxon>Rhizobium/Agrobacterium group</taxon>
        <taxon>Pararhizobium</taxon>
    </lineage>
</organism>
<gene>
    <name evidence="1" type="ORF">AX760_17320</name>
</gene>